<dbReference type="Pfam" id="PF19077">
    <property type="entry name" value="Big_13"/>
    <property type="match status" value="3"/>
</dbReference>
<dbReference type="KEGG" id="ege:EM595_2996"/>
<sequence>MNILANPGVKVMERDDKRPTFSAKLESEIGKGGQVEIVIGGDSYTVMIDPADGSWSFTWPEDLDDGTYSLSIRATDSSGNDGIPKLYNLVISTTPPEPPTLFTLDDDQGDKTGFFKSGETTDDLRPTLSGLAKPGAIVVLMRDGEEIGSAVADAVTGLWSLEPNQDLADGENSLTLVTRDTFAKKDRESEESEPFTIVVGADGGDNGSGGQALITHGWDDSGENFGELSSGALTSDTTPQLRGTAPAESIVRVQYRAENGRWVDGGSAVAGPGGDWNWTAPELGAGSWEFRVSAATSGGWSDEFALEVSGQAQAEVTITHGWDSEGAYTGELRSGALTDDNKPQLFGRAEANSLVYVHARLPGGEWERVGSAHAGPDGRWTLETERLSAGSNELTAGNSPAAQGGDIFNLEVVTADPAAPQIVDIYDNTGPITGYMGNPDVTDDRTPRLEGRAPTGAVVVIYQDGVPVGSAVAAGGLWQFEVPALTEDATYSFTSAIRSGGTDGPQSPAWEIELITGNPTDVTLEILSMTADSGASASDFITNDGSAGRTLSGILSRPLGQGERVLVSNGIQTLEAVVNGINWTLVDPDAHSGSWNYRAWVENAVTGSNSERAQQTVTFDNSIVRATIDSIYDSASGKDLDAGATTVDRTPTLSGKAEADSLVTIYDGTTAIGSVHASDSGDWTWTPSSSLRDKTYNFSVVAEDTAGNESVPSAGWEIKVAASGNSSTENWDGYKNFNVSAGNTYHFDNGLRAKVLSTLPNKNSTGFSIIDSAPYDSKGQLGEKTMQLWYGAVTQFTVPATDAFSLSFVAMRAQYRPKVTVRFYDTQGKLLHAETLDTADAGFQEWFTSTYISEDGRQIQNVTITAQGNDAYAFVDKLSWGEDVIRPDNTVSGEENSRDNEVDINTLVNKESDEENKGQIDLTGEENNQVTLNLNDLLTSGEKNLFIENGKTQLLITGDENDTVQLDDLLPDGTDTGDWIAQNGTVTVAGIEYQVYTHSGEEAEVLIQQGIKTELI</sequence>
<dbReference type="NCBIfam" id="NF033510">
    <property type="entry name" value="Ca_tandemer"/>
    <property type="match status" value="2"/>
</dbReference>
<dbReference type="STRING" id="1619313.EM595_2996"/>
<evidence type="ECO:0000259" key="2">
    <source>
        <dbReference type="Pfam" id="PF19077"/>
    </source>
</evidence>
<dbReference type="Proteomes" id="UP000059419">
    <property type="component" value="Chromosome 1"/>
</dbReference>
<keyword evidence="4" id="KW-1185">Reference proteome</keyword>
<dbReference type="AlphaFoldDB" id="A0A0U5L7V3"/>
<name>A0A0U5L7V3_9GAMM</name>
<accession>A0A0U5L7V3</accession>
<feature type="domain" description="Bacterial Ig-like" evidence="2">
    <location>
        <begin position="633"/>
        <end position="713"/>
    </location>
</feature>
<gene>
    <name evidence="3" type="ORF">EM595_2996</name>
</gene>
<dbReference type="EMBL" id="LN907827">
    <property type="protein sequence ID" value="CUU25227.1"/>
    <property type="molecule type" value="Genomic_DNA"/>
</dbReference>
<feature type="domain" description="Bacterial Ig-like" evidence="2">
    <location>
        <begin position="16"/>
        <end position="83"/>
    </location>
</feature>
<dbReference type="OrthoDB" id="8481600at2"/>
<reference evidence="4" key="1">
    <citation type="submission" date="2015-11" db="EMBL/GenBank/DDBJ databases">
        <authorList>
            <person name="Blom J."/>
        </authorList>
    </citation>
    <scope>NUCLEOTIDE SEQUENCE [LARGE SCALE GENOMIC DNA]</scope>
</reference>
<feature type="compositionally biased region" description="Gly residues" evidence="1">
    <location>
        <begin position="201"/>
        <end position="210"/>
    </location>
</feature>
<evidence type="ECO:0000313" key="3">
    <source>
        <dbReference type="EMBL" id="CUU25227.1"/>
    </source>
</evidence>
<feature type="domain" description="Bacterial Ig-like" evidence="2">
    <location>
        <begin position="103"/>
        <end position="187"/>
    </location>
</feature>
<dbReference type="PATRIC" id="fig|1619313.3.peg.3112"/>
<proteinExistence type="predicted"/>
<evidence type="ECO:0000313" key="4">
    <source>
        <dbReference type="Proteomes" id="UP000059419"/>
    </source>
</evidence>
<dbReference type="Gene3D" id="3.30.420.430">
    <property type="match status" value="2"/>
</dbReference>
<protein>
    <recommendedName>
        <fullName evidence="2">Bacterial Ig-like domain-containing protein</fullName>
    </recommendedName>
</protein>
<feature type="region of interest" description="Disordered" evidence="1">
    <location>
        <begin position="199"/>
        <end position="243"/>
    </location>
</feature>
<dbReference type="Gene3D" id="2.60.40.10">
    <property type="entry name" value="Immunoglobulins"/>
    <property type="match status" value="4"/>
</dbReference>
<dbReference type="InterPro" id="IPR044016">
    <property type="entry name" value="Big_13"/>
</dbReference>
<feature type="compositionally biased region" description="Polar residues" evidence="1">
    <location>
        <begin position="231"/>
        <end position="241"/>
    </location>
</feature>
<dbReference type="RefSeq" id="WP_067433710.1">
    <property type="nucleotide sequence ID" value="NZ_LN907827.1"/>
</dbReference>
<organism evidence="3 4">
    <name type="scientific">Duffyella gerundensis</name>
    <dbReference type="NCBI Taxonomy" id="1619313"/>
    <lineage>
        <taxon>Bacteria</taxon>
        <taxon>Pseudomonadati</taxon>
        <taxon>Pseudomonadota</taxon>
        <taxon>Gammaproteobacteria</taxon>
        <taxon>Enterobacterales</taxon>
        <taxon>Erwiniaceae</taxon>
        <taxon>Duffyella</taxon>
    </lineage>
</organism>
<dbReference type="InterPro" id="IPR013783">
    <property type="entry name" value="Ig-like_fold"/>
</dbReference>
<evidence type="ECO:0000256" key="1">
    <source>
        <dbReference type="SAM" id="MobiDB-lite"/>
    </source>
</evidence>